<evidence type="ECO:0000256" key="3">
    <source>
        <dbReference type="ARBA" id="ARBA00022801"/>
    </source>
</evidence>
<evidence type="ECO:0000256" key="6">
    <source>
        <dbReference type="ARBA" id="ARBA00023157"/>
    </source>
</evidence>
<feature type="region of interest" description="Disordered" evidence="9">
    <location>
        <begin position="595"/>
        <end position="652"/>
    </location>
</feature>
<evidence type="ECO:0000256" key="4">
    <source>
        <dbReference type="ARBA" id="ARBA00022833"/>
    </source>
</evidence>
<sequence>MMTGHPLALFCVTVVIAVSSSGLVNGQQKDEYHIDVLVYVDFAFYDNWLKETNMSDSPQAQNATKEYIAYLFQGVNRRYRTITNLPFNISVHVSQVEIARTPQEANWTESVKNDTGSSRPQVNATAVLENLKQFVTDNYSTLPPFDHLMLFTRYDLVGNSAAEGKFTTGLAYVGTMCKNSSVSIIEDDGGAVNEATAAHELAHSLGANHDGNGNDCNASDLFAMTDLGANPKVNENGAHKKLNLWTFSNCSSQYFNDTVQKLKTEGLEKKCLLTKLKQEGVPPVPDNLPSPPDQQCRHIYNDSSYFCRMPYAPPNSSLDDLCLKMACYNPYLAGETCTLQTADAGTCCGQGKWCQQGRCVENQLNSKCSNINDSCPFGDQPTNIKLYGTNDSKPCDELESSHCYEKKLRAKCCEHCEKYRTNDVDCEYGDINAKCQVTPCGNATYAEGCCGTCKAYQPGKCKDITVSFSINYVNKSTSKTDVLTGSCSTLVVERRMLCYKNSFSEPCCQSCEEARTNDSRCLFGDRVLGCSEEGCAQDPSLTHDCCQTCRTTTTSTPIPTTATTTYTTTMTATTTTPTKTTTTTVPTTTTIKTTPREAMTSKPTSTITSARELTTTPTTPTTPTSTPTTTTTTTTTTPTTTTTTTTISTKARTTPTPVRDLCIPLLGVQTCGCAALTTNLALLLTAMALIVAITM</sequence>
<reference evidence="13 14" key="1">
    <citation type="submission" date="2024-02" db="EMBL/GenBank/DDBJ databases">
        <title>Chromosome-scale genome assembly of the rough periwinkle Littorina saxatilis.</title>
        <authorList>
            <person name="De Jode A."/>
            <person name="Faria R."/>
            <person name="Formenti G."/>
            <person name="Sims Y."/>
            <person name="Smith T.P."/>
            <person name="Tracey A."/>
            <person name="Wood J.M.D."/>
            <person name="Zagrodzka Z.B."/>
            <person name="Johannesson K."/>
            <person name="Butlin R.K."/>
            <person name="Leder E.H."/>
        </authorList>
    </citation>
    <scope>NUCLEOTIDE SEQUENCE [LARGE SCALE GENOMIC DNA]</scope>
    <source>
        <strain evidence="13">Snail1</strain>
        <tissue evidence="13">Muscle</tissue>
    </source>
</reference>
<feature type="binding site" evidence="8">
    <location>
        <position position="203"/>
    </location>
    <ligand>
        <name>Zn(2+)</name>
        <dbReference type="ChEBI" id="CHEBI:29105"/>
        <note>catalytic</note>
    </ligand>
</feature>
<comment type="caution">
    <text evidence="13">The sequence shown here is derived from an EMBL/GenBank/DDBJ whole genome shotgun (WGS) entry which is preliminary data.</text>
</comment>
<dbReference type="PANTHER" id="PTHR11905">
    <property type="entry name" value="ADAM A DISINTEGRIN AND METALLOPROTEASE DOMAIN"/>
    <property type="match status" value="1"/>
</dbReference>
<feature type="transmembrane region" description="Helical" evidence="10">
    <location>
        <begin position="674"/>
        <end position="693"/>
    </location>
</feature>
<evidence type="ECO:0000313" key="14">
    <source>
        <dbReference type="Proteomes" id="UP001374579"/>
    </source>
</evidence>
<evidence type="ECO:0000259" key="12">
    <source>
        <dbReference type="PROSITE" id="PS50215"/>
    </source>
</evidence>
<dbReference type="SUPFAM" id="SSF55486">
    <property type="entry name" value="Metalloproteases ('zincins'), catalytic domain"/>
    <property type="match status" value="1"/>
</dbReference>
<feature type="binding site" evidence="8">
    <location>
        <position position="209"/>
    </location>
    <ligand>
        <name>Zn(2+)</name>
        <dbReference type="ChEBI" id="CHEBI:29105"/>
        <note>catalytic</note>
    </ligand>
</feature>
<evidence type="ECO:0000256" key="9">
    <source>
        <dbReference type="SAM" id="MobiDB-lite"/>
    </source>
</evidence>
<dbReference type="InterPro" id="IPR041645">
    <property type="entry name" value="ADAMTS_CR_2"/>
</dbReference>
<keyword evidence="1" id="KW-0645">Protease</keyword>
<dbReference type="AlphaFoldDB" id="A0AAN9G7U9"/>
<keyword evidence="14" id="KW-1185">Reference proteome</keyword>
<feature type="binding site" evidence="8">
    <location>
        <position position="199"/>
    </location>
    <ligand>
        <name>Zn(2+)</name>
        <dbReference type="ChEBI" id="CHEBI:29105"/>
        <note>catalytic</note>
    </ligand>
</feature>
<dbReference type="EMBL" id="JBAMIC010000013">
    <property type="protein sequence ID" value="KAK7097864.1"/>
    <property type="molecule type" value="Genomic_DNA"/>
</dbReference>
<dbReference type="Pfam" id="PF13688">
    <property type="entry name" value="Reprolysin_5"/>
    <property type="match status" value="1"/>
</dbReference>
<keyword evidence="5" id="KW-0482">Metalloprotease</keyword>
<feature type="signal peptide" evidence="11">
    <location>
        <begin position="1"/>
        <end position="26"/>
    </location>
</feature>
<feature type="domain" description="Peptidase M12B" evidence="12">
    <location>
        <begin position="32"/>
        <end position="271"/>
    </location>
</feature>
<keyword evidence="10" id="KW-0472">Membrane</keyword>
<dbReference type="GO" id="GO:0004222">
    <property type="term" value="F:metalloendopeptidase activity"/>
    <property type="evidence" value="ECO:0007669"/>
    <property type="project" value="InterPro"/>
</dbReference>
<gene>
    <name evidence="13" type="ORF">V1264_004781</name>
</gene>
<keyword evidence="10" id="KW-0812">Transmembrane</keyword>
<dbReference type="Pfam" id="PF17771">
    <property type="entry name" value="ADAMTS_CR_2"/>
    <property type="match status" value="1"/>
</dbReference>
<keyword evidence="7" id="KW-0325">Glycoprotein</keyword>
<protein>
    <recommendedName>
        <fullName evidence="12">Peptidase M12B domain-containing protein</fullName>
    </recommendedName>
</protein>
<dbReference type="PANTHER" id="PTHR11905:SF159">
    <property type="entry name" value="ADAM METALLOPROTEASE"/>
    <property type="match status" value="1"/>
</dbReference>
<dbReference type="Proteomes" id="UP001374579">
    <property type="component" value="Unassembled WGS sequence"/>
</dbReference>
<evidence type="ECO:0000256" key="2">
    <source>
        <dbReference type="ARBA" id="ARBA00022723"/>
    </source>
</evidence>
<dbReference type="Gene3D" id="3.40.390.10">
    <property type="entry name" value="Collagenase (Catalytic Domain)"/>
    <property type="match status" value="1"/>
</dbReference>
<evidence type="ECO:0000256" key="8">
    <source>
        <dbReference type="PROSITE-ProRule" id="PRU00276"/>
    </source>
</evidence>
<feature type="chain" id="PRO_5043043643" description="Peptidase M12B domain-containing protein" evidence="11">
    <location>
        <begin position="27"/>
        <end position="695"/>
    </location>
</feature>
<feature type="compositionally biased region" description="Low complexity" evidence="9">
    <location>
        <begin position="614"/>
        <end position="652"/>
    </location>
</feature>
<evidence type="ECO:0000256" key="10">
    <source>
        <dbReference type="SAM" id="Phobius"/>
    </source>
</evidence>
<accession>A0AAN9G7U9</accession>
<keyword evidence="4 8" id="KW-0862">Zinc</keyword>
<dbReference type="InterPro" id="IPR024079">
    <property type="entry name" value="MetalloPept_cat_dom_sf"/>
</dbReference>
<evidence type="ECO:0000313" key="13">
    <source>
        <dbReference type="EMBL" id="KAK7097864.1"/>
    </source>
</evidence>
<keyword evidence="10" id="KW-1133">Transmembrane helix</keyword>
<organism evidence="13 14">
    <name type="scientific">Littorina saxatilis</name>
    <dbReference type="NCBI Taxonomy" id="31220"/>
    <lineage>
        <taxon>Eukaryota</taxon>
        <taxon>Metazoa</taxon>
        <taxon>Spiralia</taxon>
        <taxon>Lophotrochozoa</taxon>
        <taxon>Mollusca</taxon>
        <taxon>Gastropoda</taxon>
        <taxon>Caenogastropoda</taxon>
        <taxon>Littorinimorpha</taxon>
        <taxon>Littorinoidea</taxon>
        <taxon>Littorinidae</taxon>
        <taxon>Littorina</taxon>
    </lineage>
</organism>
<dbReference type="InterPro" id="IPR001590">
    <property type="entry name" value="Peptidase_M12B"/>
</dbReference>
<dbReference type="PROSITE" id="PS50215">
    <property type="entry name" value="ADAM_MEPRO"/>
    <property type="match status" value="1"/>
</dbReference>
<evidence type="ECO:0000256" key="5">
    <source>
        <dbReference type="ARBA" id="ARBA00023049"/>
    </source>
</evidence>
<evidence type="ECO:0000256" key="1">
    <source>
        <dbReference type="ARBA" id="ARBA00022670"/>
    </source>
</evidence>
<proteinExistence type="predicted"/>
<keyword evidence="2 8" id="KW-0479">Metal-binding</keyword>
<keyword evidence="11" id="KW-0732">Signal</keyword>
<name>A0AAN9G7U9_9CAEN</name>
<comment type="caution">
    <text evidence="8">Lacks conserved residue(s) required for the propagation of feature annotation.</text>
</comment>
<feature type="compositionally biased region" description="Polar residues" evidence="9">
    <location>
        <begin position="601"/>
        <end position="613"/>
    </location>
</feature>
<evidence type="ECO:0000256" key="7">
    <source>
        <dbReference type="ARBA" id="ARBA00023180"/>
    </source>
</evidence>
<dbReference type="GO" id="GO:0046872">
    <property type="term" value="F:metal ion binding"/>
    <property type="evidence" value="ECO:0007669"/>
    <property type="project" value="UniProtKB-KW"/>
</dbReference>
<feature type="active site" evidence="8">
    <location>
        <position position="200"/>
    </location>
</feature>
<keyword evidence="6" id="KW-1015">Disulfide bond</keyword>
<dbReference type="Gene3D" id="3.40.1620.60">
    <property type="match status" value="1"/>
</dbReference>
<keyword evidence="3" id="KW-0378">Hydrolase</keyword>
<evidence type="ECO:0000256" key="11">
    <source>
        <dbReference type="SAM" id="SignalP"/>
    </source>
</evidence>
<dbReference type="GO" id="GO:0006509">
    <property type="term" value="P:membrane protein ectodomain proteolysis"/>
    <property type="evidence" value="ECO:0007669"/>
    <property type="project" value="TreeGrafter"/>
</dbReference>